<organism evidence="3 4">
    <name type="scientific">Rufibacter tibetensis</name>
    <dbReference type="NCBI Taxonomy" id="512763"/>
    <lineage>
        <taxon>Bacteria</taxon>
        <taxon>Pseudomonadati</taxon>
        <taxon>Bacteroidota</taxon>
        <taxon>Cytophagia</taxon>
        <taxon>Cytophagales</taxon>
        <taxon>Hymenobacteraceae</taxon>
        <taxon>Rufibacter</taxon>
    </lineage>
</organism>
<evidence type="ECO:0000313" key="3">
    <source>
        <dbReference type="EMBL" id="ALJ00210.1"/>
    </source>
</evidence>
<dbReference type="Proteomes" id="UP000061382">
    <property type="component" value="Chromosome"/>
</dbReference>
<feature type="transmembrane region" description="Helical" evidence="1">
    <location>
        <begin position="17"/>
        <end position="37"/>
    </location>
</feature>
<gene>
    <name evidence="3" type="ORF">DC20_16095</name>
</gene>
<keyword evidence="1" id="KW-1133">Transmembrane helix</keyword>
<dbReference type="PATRIC" id="fig|512763.3.peg.3540"/>
<keyword evidence="4" id="KW-1185">Reference proteome</keyword>
<dbReference type="Pfam" id="PF09990">
    <property type="entry name" value="DUF2231"/>
    <property type="match status" value="1"/>
</dbReference>
<feature type="transmembrane region" description="Helical" evidence="1">
    <location>
        <begin position="49"/>
        <end position="69"/>
    </location>
</feature>
<dbReference type="RefSeq" id="WP_062544762.1">
    <property type="nucleotide sequence ID" value="NZ_CP012643.1"/>
</dbReference>
<evidence type="ECO:0000259" key="2">
    <source>
        <dbReference type="Pfam" id="PF09990"/>
    </source>
</evidence>
<feature type="transmembrane region" description="Helical" evidence="1">
    <location>
        <begin position="119"/>
        <end position="137"/>
    </location>
</feature>
<dbReference type="STRING" id="512763.DC20_16095"/>
<feature type="domain" description="DUF2231" evidence="2">
    <location>
        <begin position="13"/>
        <end position="153"/>
    </location>
</feature>
<feature type="transmembrane region" description="Helical" evidence="1">
    <location>
        <begin position="89"/>
        <end position="107"/>
    </location>
</feature>
<proteinExistence type="predicted"/>
<dbReference type="OrthoDB" id="5298381at2"/>
<dbReference type="InterPro" id="IPR019251">
    <property type="entry name" value="DUF2231_TM"/>
</dbReference>
<name>A0A0P0CEF0_9BACT</name>
<dbReference type="AlphaFoldDB" id="A0A0P0CEF0"/>
<protein>
    <recommendedName>
        <fullName evidence="2">DUF2231 domain-containing protein</fullName>
    </recommendedName>
</protein>
<dbReference type="EMBL" id="CP012643">
    <property type="protein sequence ID" value="ALJ00210.1"/>
    <property type="molecule type" value="Genomic_DNA"/>
</dbReference>
<sequence length="163" mass="17686">MSEPTILRTELWHPLTVHFPISFLLLATVVKAVALILKGERSVFWQKVGSFLLVLGAAGAWLAVYTGNLAEGTVARKICDPILLKSHELASLNMAWLFTGAFVLEIVQHLNFLQKKVMVLRVLTTLIMVGGAGYLIYTSHLGAQVVYEQAGGVNVPPSDCAGL</sequence>
<accession>A0A0P0CEF0</accession>
<evidence type="ECO:0000313" key="4">
    <source>
        <dbReference type="Proteomes" id="UP000061382"/>
    </source>
</evidence>
<reference evidence="3 4" key="1">
    <citation type="submission" date="2015-08" db="EMBL/GenBank/DDBJ databases">
        <title>Complete genome sequence of Rufibacter tibetensis strain 1351t, a radiation-resistant bacterium from tibet plateau.</title>
        <authorList>
            <person name="Dai J."/>
        </authorList>
    </citation>
    <scope>NUCLEOTIDE SEQUENCE [LARGE SCALE GENOMIC DNA]</scope>
    <source>
        <strain evidence="3 4">1351</strain>
    </source>
</reference>
<evidence type="ECO:0000256" key="1">
    <source>
        <dbReference type="SAM" id="Phobius"/>
    </source>
</evidence>
<dbReference type="KEGG" id="rti:DC20_16095"/>
<keyword evidence="1" id="KW-0472">Membrane</keyword>
<keyword evidence="1" id="KW-0812">Transmembrane</keyword>